<dbReference type="Proteomes" id="UP000240912">
    <property type="component" value="Unassembled WGS sequence"/>
</dbReference>
<dbReference type="PROSITE" id="PS51257">
    <property type="entry name" value="PROKAR_LIPOPROTEIN"/>
    <property type="match status" value="1"/>
</dbReference>
<dbReference type="OrthoDB" id="762581at2"/>
<dbReference type="AlphaFoldDB" id="A0A2T3HM20"/>
<protein>
    <recommendedName>
        <fullName evidence="3">Lipoprotein</fullName>
    </recommendedName>
</protein>
<dbReference type="EMBL" id="PYLS01000005">
    <property type="protein sequence ID" value="PST83487.1"/>
    <property type="molecule type" value="Genomic_DNA"/>
</dbReference>
<name>A0A2T3HM20_9SPHI</name>
<accession>A0A2T3HM20</accession>
<evidence type="ECO:0000313" key="2">
    <source>
        <dbReference type="Proteomes" id="UP000240912"/>
    </source>
</evidence>
<comment type="caution">
    <text evidence="1">The sequence shown here is derived from an EMBL/GenBank/DDBJ whole genome shotgun (WGS) entry which is preliminary data.</text>
</comment>
<sequence>MKKSILIIAAAALMAACGPKKEEGFTHKTDVFLENKVGNYLAKHPDWKSTEDKDAEVTSDFRDSVIIWSNDDRFFENLPLELKKLENEKVQNQDVKIAYFETFNDPTRVKESLLNDMRLTIRGIVPPSQVAQLKEGQRYTISASMYKQGRKKDVSYTKEEKSQVFDLGSYTFAVTGVKPL</sequence>
<organism evidence="1 2">
    <name type="scientific">Pedobacter yulinensis</name>
    <dbReference type="NCBI Taxonomy" id="2126353"/>
    <lineage>
        <taxon>Bacteria</taxon>
        <taxon>Pseudomonadati</taxon>
        <taxon>Bacteroidota</taxon>
        <taxon>Sphingobacteriia</taxon>
        <taxon>Sphingobacteriales</taxon>
        <taxon>Sphingobacteriaceae</taxon>
        <taxon>Pedobacter</taxon>
    </lineage>
</organism>
<proteinExistence type="predicted"/>
<evidence type="ECO:0000313" key="1">
    <source>
        <dbReference type="EMBL" id="PST83487.1"/>
    </source>
</evidence>
<reference evidence="1 2" key="1">
    <citation type="submission" date="2018-03" db="EMBL/GenBank/DDBJ databases">
        <authorList>
            <person name="Keele B.F."/>
        </authorList>
    </citation>
    <scope>NUCLEOTIDE SEQUENCE [LARGE SCALE GENOMIC DNA]</scope>
    <source>
        <strain evidence="1 2">YL28-9</strain>
    </source>
</reference>
<keyword evidence="2" id="KW-1185">Reference proteome</keyword>
<evidence type="ECO:0008006" key="3">
    <source>
        <dbReference type="Google" id="ProtNLM"/>
    </source>
</evidence>
<dbReference type="RefSeq" id="WP_107215747.1">
    <property type="nucleotide sequence ID" value="NZ_KZ686269.1"/>
</dbReference>
<gene>
    <name evidence="1" type="ORF">C7T94_13080</name>
</gene>